<dbReference type="InParanoid" id="E2BXL5"/>
<dbReference type="InterPro" id="IPR015943">
    <property type="entry name" value="WD40/YVTN_repeat-like_dom_sf"/>
</dbReference>
<proteinExistence type="predicted"/>
<feature type="region of interest" description="Disordered" evidence="1">
    <location>
        <begin position="126"/>
        <end position="146"/>
    </location>
</feature>
<organism evidence="4">
    <name type="scientific">Harpegnathos saltator</name>
    <name type="common">Jerdon's jumping ant</name>
    <dbReference type="NCBI Taxonomy" id="610380"/>
    <lineage>
        <taxon>Eukaryota</taxon>
        <taxon>Metazoa</taxon>
        <taxon>Ecdysozoa</taxon>
        <taxon>Arthropoda</taxon>
        <taxon>Hexapoda</taxon>
        <taxon>Insecta</taxon>
        <taxon>Pterygota</taxon>
        <taxon>Neoptera</taxon>
        <taxon>Endopterygota</taxon>
        <taxon>Hymenoptera</taxon>
        <taxon>Apocrita</taxon>
        <taxon>Aculeata</taxon>
        <taxon>Formicoidea</taxon>
        <taxon>Formicidae</taxon>
        <taxon>Ponerinae</taxon>
        <taxon>Ponerini</taxon>
        <taxon>Harpegnathos</taxon>
    </lineage>
</organism>
<evidence type="ECO:0000256" key="1">
    <source>
        <dbReference type="SAM" id="MobiDB-lite"/>
    </source>
</evidence>
<reference evidence="3 4" key="1">
    <citation type="journal article" date="2010" name="Science">
        <title>Genomic comparison of the ants Camponotus floridanus and Harpegnathos saltator.</title>
        <authorList>
            <person name="Bonasio R."/>
            <person name="Zhang G."/>
            <person name="Ye C."/>
            <person name="Mutti N.S."/>
            <person name="Fang X."/>
            <person name="Qin N."/>
            <person name="Donahue G."/>
            <person name="Yang P."/>
            <person name="Li Q."/>
            <person name="Li C."/>
            <person name="Zhang P."/>
            <person name="Huang Z."/>
            <person name="Berger S.L."/>
            <person name="Reinberg D."/>
            <person name="Wang J."/>
            <person name="Liebig J."/>
        </authorList>
    </citation>
    <scope>NUCLEOTIDE SEQUENCE [LARGE SCALE GENOMIC DNA]</scope>
    <source>
        <strain evidence="3 4">R22 G/1</strain>
    </source>
</reference>
<evidence type="ECO:0000313" key="3">
    <source>
        <dbReference type="EMBL" id="EFN79584.1"/>
    </source>
</evidence>
<dbReference type="AlphaFoldDB" id="E2BXL5"/>
<feature type="region of interest" description="Disordered" evidence="1">
    <location>
        <begin position="47"/>
        <end position="94"/>
    </location>
</feature>
<dbReference type="EMBL" id="GL451265">
    <property type="protein sequence ID" value="EFN79584.1"/>
    <property type="molecule type" value="Genomic_DNA"/>
</dbReference>
<keyword evidence="2" id="KW-0472">Membrane</keyword>
<dbReference type="InterPro" id="IPR042410">
    <property type="entry name" value="WBSCR13"/>
</dbReference>
<sequence length="146" mass="15767">MEDSMMSGNAAADAVDLVSLLGTLMLAASITLVIGCIIGRLTRKLYNRPKDATEAASPKEQPETRASSAERQQAAGGNQATKQRTKGQKRREAQQAFQNSWLIGALKGHTGLILDMDLSQNGKYLASSAEGTYRSERRTNPGRTEL</sequence>
<dbReference type="PANTHER" id="PTHR44321:SF1">
    <property type="entry name" value="TRANSDUCIN BETA-LIKE PROTEIN 2"/>
    <property type="match status" value="1"/>
</dbReference>
<dbReference type="PANTHER" id="PTHR44321">
    <property type="entry name" value="TRANSDUCIN BETA-LIKE PROTEIN 2"/>
    <property type="match status" value="1"/>
</dbReference>
<feature type="compositionally biased region" description="Polar residues" evidence="1">
    <location>
        <begin position="64"/>
        <end position="82"/>
    </location>
</feature>
<keyword evidence="4" id="KW-1185">Reference proteome</keyword>
<dbReference type="OrthoDB" id="200924at2759"/>
<evidence type="ECO:0000313" key="4">
    <source>
        <dbReference type="Proteomes" id="UP000008237"/>
    </source>
</evidence>
<accession>E2BXL5</accession>
<dbReference type="Gene3D" id="2.130.10.10">
    <property type="entry name" value="YVTN repeat-like/Quinoprotein amine dehydrogenase"/>
    <property type="match status" value="1"/>
</dbReference>
<feature type="transmembrane region" description="Helical" evidence="2">
    <location>
        <begin position="20"/>
        <end position="41"/>
    </location>
</feature>
<dbReference type="GO" id="GO:0005783">
    <property type="term" value="C:endoplasmic reticulum"/>
    <property type="evidence" value="ECO:0007669"/>
    <property type="project" value="TreeGrafter"/>
</dbReference>
<dbReference type="GO" id="GO:0030968">
    <property type="term" value="P:endoplasmic reticulum unfolded protein response"/>
    <property type="evidence" value="ECO:0007669"/>
    <property type="project" value="TreeGrafter"/>
</dbReference>
<gene>
    <name evidence="3" type="ORF">EAI_01283</name>
</gene>
<protein>
    <submittedName>
        <fullName evidence="3">Uncharacterized protein</fullName>
    </submittedName>
</protein>
<dbReference type="STRING" id="610380.E2BXL5"/>
<dbReference type="Proteomes" id="UP000008237">
    <property type="component" value="Unassembled WGS sequence"/>
</dbReference>
<name>E2BXL5_HARSA</name>
<feature type="compositionally biased region" description="Basic and acidic residues" evidence="1">
    <location>
        <begin position="133"/>
        <end position="146"/>
    </location>
</feature>
<keyword evidence="2" id="KW-0812">Transmembrane</keyword>
<evidence type="ECO:0000256" key="2">
    <source>
        <dbReference type="SAM" id="Phobius"/>
    </source>
</evidence>
<keyword evidence="2" id="KW-1133">Transmembrane helix</keyword>